<keyword evidence="8" id="KW-0804">Transcription</keyword>
<dbReference type="PRINTS" id="PR00027">
    <property type="entry name" value="PAIREDBOX"/>
</dbReference>
<evidence type="ECO:0000256" key="1">
    <source>
        <dbReference type="ARBA" id="ARBA00004123"/>
    </source>
</evidence>
<dbReference type="OMA" id="RYYRTGI"/>
<accession>A0A8C0H6X5</accession>
<dbReference type="GO" id="GO:0030858">
    <property type="term" value="P:positive regulation of epithelial cell differentiation"/>
    <property type="evidence" value="ECO:0007669"/>
    <property type="project" value="Ensembl"/>
</dbReference>
<dbReference type="GO" id="GO:0001227">
    <property type="term" value="F:DNA-binding transcription repressor activity, RNA polymerase II-specific"/>
    <property type="evidence" value="ECO:0007669"/>
    <property type="project" value="Ensembl"/>
</dbReference>
<dbReference type="Gene3D" id="1.10.10.60">
    <property type="entry name" value="Homeodomain-like"/>
    <property type="match status" value="1"/>
</dbReference>
<evidence type="ECO:0000256" key="5">
    <source>
        <dbReference type="ARBA" id="ARBA00023015"/>
    </source>
</evidence>
<dbReference type="InterPro" id="IPR017970">
    <property type="entry name" value="Homeobox_CS"/>
</dbReference>
<dbReference type="InterPro" id="IPR001523">
    <property type="entry name" value="Paired_dom"/>
</dbReference>
<comment type="subcellular location">
    <subcellularLocation>
        <location evidence="1 10 11">Nucleus</location>
    </subcellularLocation>
</comment>
<comment type="similarity">
    <text evidence="2">Belongs to the paired homeobox family.</text>
</comment>
<dbReference type="InterPro" id="IPR001356">
    <property type="entry name" value="HD"/>
</dbReference>
<sequence length="337" mass="36986">AEQDRVNQLGGLFVNGRPLPPCKRKRIIQLAASGVRASDISRSLKVSNGCVSKILGRYYQTGAMEPKAIGGSKPRMATPEVVARIVQLKLEHPSIFAWEIRRKLHSEGICASDRTPSVSRRLEKSQSQVLGWRHGLELQRSDPLLPSQRSSASARGPPPGVQHRNRTIFSSQQSVALEKEFQRGQYPDSTTREKLASATQLPDTTIRVWFSNRRAKWKREAKLKLETDRAGDNLRTSPEGAKQLDSCGRGVDPEQAGTLSLERPIKRGLAPSRVLVAAAQQCSLGTVPVDEVSLRSAPLTAPGCLPGHPQLHYLPGDLPATASECLSTWHLGRALLW</sequence>
<evidence type="ECO:0000256" key="4">
    <source>
        <dbReference type="ARBA" id="ARBA00022724"/>
    </source>
</evidence>
<evidence type="ECO:0000256" key="11">
    <source>
        <dbReference type="RuleBase" id="RU000682"/>
    </source>
</evidence>
<dbReference type="PROSITE" id="PS51057">
    <property type="entry name" value="PAIRED_2"/>
    <property type="match status" value="1"/>
</dbReference>
<keyword evidence="16" id="KW-1185">Reference proteome</keyword>
<dbReference type="GeneTree" id="ENSGT00940000161709"/>
<feature type="domain" description="Paired" evidence="14">
    <location>
        <begin position="2"/>
        <end position="128"/>
    </location>
</feature>
<name>A0A8C0H6X5_CHEAB</name>
<keyword evidence="4" id="KW-0563">Paired box</keyword>
<dbReference type="GO" id="GO:0000978">
    <property type="term" value="F:RNA polymerase II cis-regulatory region sequence-specific DNA binding"/>
    <property type="evidence" value="ECO:0007669"/>
    <property type="project" value="Ensembl"/>
</dbReference>
<keyword evidence="5" id="KW-0805">Transcription regulation</keyword>
<evidence type="ECO:0000256" key="2">
    <source>
        <dbReference type="ARBA" id="ARBA00005733"/>
    </source>
</evidence>
<dbReference type="PANTHER" id="PTHR45636:SF8">
    <property type="entry name" value="PAIRED BOX PROTEIN PAX-4"/>
    <property type="match status" value="1"/>
</dbReference>
<dbReference type="Pfam" id="PF00292">
    <property type="entry name" value="PAX"/>
    <property type="match status" value="1"/>
</dbReference>
<evidence type="ECO:0000256" key="12">
    <source>
        <dbReference type="SAM" id="MobiDB-lite"/>
    </source>
</evidence>
<dbReference type="InterPro" id="IPR036388">
    <property type="entry name" value="WH-like_DNA-bd_sf"/>
</dbReference>
<dbReference type="PANTHER" id="PTHR45636">
    <property type="entry name" value="PAIRED BOX PROTEIN PAX-6-RELATED-RELATED"/>
    <property type="match status" value="1"/>
</dbReference>
<dbReference type="Ensembl" id="ENSCABT00000019738.1">
    <property type="protein sequence ID" value="ENSCABP00000018002.1"/>
    <property type="gene ID" value="ENSCABG00000013373.1"/>
</dbReference>
<keyword evidence="6 10" id="KW-0238">DNA-binding</keyword>
<dbReference type="GO" id="GO:0005634">
    <property type="term" value="C:nucleus"/>
    <property type="evidence" value="ECO:0007669"/>
    <property type="project" value="UniProtKB-SubCell"/>
</dbReference>
<feature type="region of interest" description="Disordered" evidence="12">
    <location>
        <begin position="141"/>
        <end position="164"/>
    </location>
</feature>
<dbReference type="Gene3D" id="1.10.10.10">
    <property type="entry name" value="Winged helix-like DNA-binding domain superfamily/Winged helix DNA-binding domain"/>
    <property type="match status" value="2"/>
</dbReference>
<evidence type="ECO:0000313" key="16">
    <source>
        <dbReference type="Proteomes" id="UP000694404"/>
    </source>
</evidence>
<dbReference type="SUPFAM" id="SSF46689">
    <property type="entry name" value="Homeodomain-like"/>
    <property type="match status" value="2"/>
</dbReference>
<dbReference type="PROSITE" id="PS50071">
    <property type="entry name" value="HOMEOBOX_2"/>
    <property type="match status" value="1"/>
</dbReference>
<evidence type="ECO:0000256" key="9">
    <source>
        <dbReference type="ARBA" id="ARBA00023242"/>
    </source>
</evidence>
<dbReference type="Pfam" id="PF00046">
    <property type="entry name" value="Homeodomain"/>
    <property type="match status" value="1"/>
</dbReference>
<evidence type="ECO:0000313" key="15">
    <source>
        <dbReference type="Ensembl" id="ENSCABP00000018002.1"/>
    </source>
</evidence>
<dbReference type="SMART" id="SM00351">
    <property type="entry name" value="PAX"/>
    <property type="match status" value="1"/>
</dbReference>
<proteinExistence type="inferred from homology"/>
<feature type="region of interest" description="Disordered" evidence="12">
    <location>
        <begin position="231"/>
        <end position="259"/>
    </location>
</feature>
<dbReference type="Proteomes" id="UP000694404">
    <property type="component" value="Unplaced"/>
</dbReference>
<gene>
    <name evidence="15" type="primary">PAX4</name>
</gene>
<evidence type="ECO:0000256" key="6">
    <source>
        <dbReference type="ARBA" id="ARBA00023125"/>
    </source>
</evidence>
<dbReference type="CDD" id="cd00086">
    <property type="entry name" value="homeodomain"/>
    <property type="match status" value="1"/>
</dbReference>
<dbReference type="PROSITE" id="PS00027">
    <property type="entry name" value="HOMEOBOX_1"/>
    <property type="match status" value="1"/>
</dbReference>
<dbReference type="SMART" id="SM00389">
    <property type="entry name" value="HOX"/>
    <property type="match status" value="1"/>
</dbReference>
<evidence type="ECO:0000259" key="14">
    <source>
        <dbReference type="PROSITE" id="PS51057"/>
    </source>
</evidence>
<feature type="domain" description="Homeobox" evidence="13">
    <location>
        <begin position="160"/>
        <end position="220"/>
    </location>
</feature>
<keyword evidence="7 10" id="KW-0371">Homeobox</keyword>
<reference evidence="15" key="2">
    <citation type="submission" date="2025-09" db="UniProtKB">
        <authorList>
            <consortium name="Ensembl"/>
        </authorList>
    </citation>
    <scope>IDENTIFICATION</scope>
</reference>
<dbReference type="InterPro" id="IPR009057">
    <property type="entry name" value="Homeodomain-like_sf"/>
</dbReference>
<dbReference type="InterPro" id="IPR043565">
    <property type="entry name" value="PAX_fam"/>
</dbReference>
<evidence type="ECO:0000256" key="3">
    <source>
        <dbReference type="ARBA" id="ARBA00022473"/>
    </source>
</evidence>
<reference evidence="15" key="1">
    <citation type="submission" date="2025-08" db="UniProtKB">
        <authorList>
            <consortium name="Ensembl"/>
        </authorList>
    </citation>
    <scope>IDENTIFICATION</scope>
</reference>
<evidence type="ECO:0000256" key="10">
    <source>
        <dbReference type="PROSITE-ProRule" id="PRU00108"/>
    </source>
</evidence>
<feature type="DNA-binding region" description="Homeobox" evidence="10">
    <location>
        <begin position="162"/>
        <end position="221"/>
    </location>
</feature>
<evidence type="ECO:0000256" key="8">
    <source>
        <dbReference type="ARBA" id="ARBA00023163"/>
    </source>
</evidence>
<dbReference type="GO" id="GO:0003309">
    <property type="term" value="P:type B pancreatic cell differentiation"/>
    <property type="evidence" value="ECO:0007669"/>
    <property type="project" value="Ensembl"/>
</dbReference>
<keyword evidence="3" id="KW-0217">Developmental protein</keyword>
<evidence type="ECO:0000256" key="7">
    <source>
        <dbReference type="ARBA" id="ARBA00023155"/>
    </source>
</evidence>
<organism evidence="15 16">
    <name type="scientific">Chelonoidis abingdonii</name>
    <name type="common">Abingdon island giant tortoise</name>
    <name type="synonym">Testudo abingdonii</name>
    <dbReference type="NCBI Taxonomy" id="106734"/>
    <lineage>
        <taxon>Eukaryota</taxon>
        <taxon>Metazoa</taxon>
        <taxon>Chordata</taxon>
        <taxon>Craniata</taxon>
        <taxon>Vertebrata</taxon>
        <taxon>Euteleostomi</taxon>
        <taxon>Archelosauria</taxon>
        <taxon>Testudinata</taxon>
        <taxon>Testudines</taxon>
        <taxon>Cryptodira</taxon>
        <taxon>Durocryptodira</taxon>
        <taxon>Testudinoidea</taxon>
        <taxon>Testudinidae</taxon>
        <taxon>Chelonoidis</taxon>
    </lineage>
</organism>
<evidence type="ECO:0000259" key="13">
    <source>
        <dbReference type="PROSITE" id="PS50071"/>
    </source>
</evidence>
<dbReference type="AlphaFoldDB" id="A0A8C0H6X5"/>
<protein>
    <submittedName>
        <fullName evidence="15">Paired box 4</fullName>
    </submittedName>
</protein>
<keyword evidence="9 10" id="KW-0539">Nucleus</keyword>